<evidence type="ECO:0000259" key="7">
    <source>
        <dbReference type="Pfam" id="PF07980"/>
    </source>
</evidence>
<keyword evidence="5" id="KW-0998">Cell outer membrane</keyword>
<protein>
    <recommendedName>
        <fullName evidence="10">RagB/SusD family nutrient uptake outer membrane protein</fullName>
    </recommendedName>
</protein>
<dbReference type="InterPro" id="IPR012944">
    <property type="entry name" value="SusD_RagB_dom"/>
</dbReference>
<sequence>MKHLKYILLLCLGLFMACTDLDIPPKNIIGDPEIFGTTEGTMSYIARMYSRLPMEDFRYNYEKSGLFNNADTKYKQQSGLTGEALGRDTKGAEAESASYWDVAYSAIRDANLFIETLPKYASAHSQADYNTYLAEAYFVRAFLYYSLVKRYGGVPKVDYVIDYPASVDVEGTRLFRDSEEAIWDLIASDLDYAITNLPKTNQKGRANRYVAAAFKSRTMLHAGSIARYNTISEEYNGVRICGIPSTRANDYFKAAYEASKILDETTTYGLYEAEWVDGDKTAQTTNFVNIFLKDTKENIFVRYFKDPESVHNFDDSAQPMQTSTGGNNSEICPTLDFVEMFDGIDKDSNGKFKNLDSNGKYILYNSPLDAFANCEPRLRATVILPMDEFKGKTIDLRRGIWTGTVGTGISRLMPEGSVTDYNVVYGESSNLKLSSDFSFNNQAANAILLKDGVSKMKRAGESGVVSGWDFGNISGFYLRKYLDPNLADNNGNKSSQNWIEIRYAEVLLNRAEAANELFLAGVSTASTGESYREEAFRCINLIRRRAGATLLTSSAPLSDINVVRTERRKELAFEHKTYWDLKRWRVIYDEQTNRRYRVLYAFYSTDAEKYFLDSRFMESKAGNNYIFNFDTKNYYQQIPTGEITKNPNCKQNPGY</sequence>
<keyword evidence="3 6" id="KW-0732">Signal</keyword>
<keyword evidence="4" id="KW-0472">Membrane</keyword>
<dbReference type="EMBL" id="FLUM01000003">
    <property type="protein sequence ID" value="SBW06456.1"/>
    <property type="molecule type" value="Genomic_DNA"/>
</dbReference>
<dbReference type="Pfam" id="PF07980">
    <property type="entry name" value="SusD_RagB"/>
    <property type="match status" value="1"/>
</dbReference>
<evidence type="ECO:0000256" key="4">
    <source>
        <dbReference type="ARBA" id="ARBA00023136"/>
    </source>
</evidence>
<reference evidence="9" key="1">
    <citation type="submission" date="2016-04" db="EMBL/GenBank/DDBJ databases">
        <authorList>
            <person name="Evans L.H."/>
            <person name="Alamgir A."/>
            <person name="Owens N."/>
            <person name="Weber N.D."/>
            <person name="Virtaneva K."/>
            <person name="Barbian K."/>
            <person name="Babar A."/>
            <person name="Rosenke K."/>
        </authorList>
    </citation>
    <scope>NUCLEOTIDE SEQUENCE</scope>
    <source>
        <strain evidence="9">86-1</strain>
    </source>
</reference>
<evidence type="ECO:0008006" key="10">
    <source>
        <dbReference type="Google" id="ProtNLM"/>
    </source>
</evidence>
<evidence type="ECO:0000313" key="9">
    <source>
        <dbReference type="EMBL" id="SBW06456.1"/>
    </source>
</evidence>
<evidence type="ECO:0000256" key="1">
    <source>
        <dbReference type="ARBA" id="ARBA00004442"/>
    </source>
</evidence>
<comment type="similarity">
    <text evidence="2">Belongs to the SusD family.</text>
</comment>
<evidence type="ECO:0000256" key="5">
    <source>
        <dbReference type="ARBA" id="ARBA00023237"/>
    </source>
</evidence>
<dbReference type="GO" id="GO:0009279">
    <property type="term" value="C:cell outer membrane"/>
    <property type="evidence" value="ECO:0007669"/>
    <property type="project" value="UniProtKB-SubCell"/>
</dbReference>
<feature type="domain" description="RagB/SusD" evidence="7">
    <location>
        <begin position="296"/>
        <end position="655"/>
    </location>
</feature>
<organism evidence="9">
    <name type="scientific">uncultured Dysgonomonas sp</name>
    <dbReference type="NCBI Taxonomy" id="206096"/>
    <lineage>
        <taxon>Bacteria</taxon>
        <taxon>Pseudomonadati</taxon>
        <taxon>Bacteroidota</taxon>
        <taxon>Bacteroidia</taxon>
        <taxon>Bacteroidales</taxon>
        <taxon>Dysgonomonadaceae</taxon>
        <taxon>Dysgonomonas</taxon>
        <taxon>environmental samples</taxon>
    </lineage>
</organism>
<dbReference type="Gene3D" id="1.25.40.390">
    <property type="match status" value="1"/>
</dbReference>
<gene>
    <name evidence="9" type="ORF">KL86DYS1_31379</name>
</gene>
<comment type="subcellular location">
    <subcellularLocation>
        <location evidence="1">Cell outer membrane</location>
    </subcellularLocation>
</comment>
<accession>A0A212K473</accession>
<dbReference type="SUPFAM" id="SSF48452">
    <property type="entry name" value="TPR-like"/>
    <property type="match status" value="1"/>
</dbReference>
<dbReference type="AlphaFoldDB" id="A0A212K473"/>
<evidence type="ECO:0000259" key="8">
    <source>
        <dbReference type="Pfam" id="PF14322"/>
    </source>
</evidence>
<dbReference type="RefSeq" id="WP_296944087.1">
    <property type="nucleotide sequence ID" value="NZ_LT599032.1"/>
</dbReference>
<feature type="chain" id="PRO_5013347144" description="RagB/SusD family nutrient uptake outer membrane protein" evidence="6">
    <location>
        <begin position="23"/>
        <end position="655"/>
    </location>
</feature>
<dbReference type="InterPro" id="IPR033985">
    <property type="entry name" value="SusD-like_N"/>
</dbReference>
<feature type="domain" description="SusD-like N-terminal" evidence="8">
    <location>
        <begin position="87"/>
        <end position="220"/>
    </location>
</feature>
<dbReference type="InterPro" id="IPR011990">
    <property type="entry name" value="TPR-like_helical_dom_sf"/>
</dbReference>
<proteinExistence type="inferred from homology"/>
<dbReference type="Pfam" id="PF14322">
    <property type="entry name" value="SusD-like_3"/>
    <property type="match status" value="1"/>
</dbReference>
<dbReference type="PROSITE" id="PS51257">
    <property type="entry name" value="PROKAR_LIPOPROTEIN"/>
    <property type="match status" value="1"/>
</dbReference>
<evidence type="ECO:0000256" key="2">
    <source>
        <dbReference type="ARBA" id="ARBA00006275"/>
    </source>
</evidence>
<feature type="signal peptide" evidence="6">
    <location>
        <begin position="1"/>
        <end position="22"/>
    </location>
</feature>
<evidence type="ECO:0000256" key="6">
    <source>
        <dbReference type="SAM" id="SignalP"/>
    </source>
</evidence>
<name>A0A212K473_9BACT</name>
<evidence type="ECO:0000256" key="3">
    <source>
        <dbReference type="ARBA" id="ARBA00022729"/>
    </source>
</evidence>